<comment type="similarity">
    <text evidence="1 13">Belongs to the helicase family. DnaB subfamily.</text>
</comment>
<evidence type="ECO:0000256" key="6">
    <source>
        <dbReference type="ARBA" id="ARBA00022806"/>
    </source>
</evidence>
<evidence type="ECO:0000256" key="8">
    <source>
        <dbReference type="ARBA" id="ARBA00023125"/>
    </source>
</evidence>
<dbReference type="Pfam" id="PF00772">
    <property type="entry name" value="DnaB"/>
    <property type="match status" value="1"/>
</dbReference>
<dbReference type="Gene3D" id="3.40.50.300">
    <property type="entry name" value="P-loop containing nucleotide triphosphate hydrolases"/>
    <property type="match status" value="1"/>
</dbReference>
<evidence type="ECO:0000256" key="13">
    <source>
        <dbReference type="RuleBase" id="RU362085"/>
    </source>
</evidence>
<dbReference type="RefSeq" id="WP_073474224.1">
    <property type="nucleotide sequence ID" value="NZ_FQZU01000005.1"/>
</dbReference>
<dbReference type="SUPFAM" id="SSF48024">
    <property type="entry name" value="N-terminal domain of DnaB helicase"/>
    <property type="match status" value="1"/>
</dbReference>
<dbReference type="GO" id="GO:0043139">
    <property type="term" value="F:5'-3' DNA helicase activity"/>
    <property type="evidence" value="ECO:0007669"/>
    <property type="project" value="UniProtKB-EC"/>
</dbReference>
<keyword evidence="6 13" id="KW-0347">Helicase</keyword>
<dbReference type="GO" id="GO:0005524">
    <property type="term" value="F:ATP binding"/>
    <property type="evidence" value="ECO:0007669"/>
    <property type="project" value="UniProtKB-UniRule"/>
</dbReference>
<dbReference type="InterPro" id="IPR036185">
    <property type="entry name" value="DNA_heli_DnaB-like_N_sf"/>
</dbReference>
<evidence type="ECO:0000256" key="2">
    <source>
        <dbReference type="ARBA" id="ARBA00022515"/>
    </source>
</evidence>
<dbReference type="InterPro" id="IPR007694">
    <property type="entry name" value="DNA_helicase_DnaB-like_C"/>
</dbReference>
<evidence type="ECO:0000256" key="3">
    <source>
        <dbReference type="ARBA" id="ARBA00022705"/>
    </source>
</evidence>
<keyword evidence="7 13" id="KW-0067">ATP-binding</keyword>
<evidence type="ECO:0000256" key="7">
    <source>
        <dbReference type="ARBA" id="ARBA00022840"/>
    </source>
</evidence>
<dbReference type="InterPro" id="IPR016136">
    <property type="entry name" value="DNA_helicase_N/primase_C"/>
</dbReference>
<dbReference type="GO" id="GO:1990077">
    <property type="term" value="C:primosome complex"/>
    <property type="evidence" value="ECO:0007669"/>
    <property type="project" value="UniProtKB-UniRule"/>
</dbReference>
<protein>
    <recommendedName>
        <fullName evidence="12 13">Replicative DNA helicase</fullName>
        <ecNumber evidence="12 13">5.6.2.3</ecNumber>
    </recommendedName>
</protein>
<evidence type="ECO:0000256" key="12">
    <source>
        <dbReference type="NCBIfam" id="TIGR00665"/>
    </source>
</evidence>
<dbReference type="GO" id="GO:0005829">
    <property type="term" value="C:cytosol"/>
    <property type="evidence" value="ECO:0007669"/>
    <property type="project" value="TreeGrafter"/>
</dbReference>
<evidence type="ECO:0000256" key="1">
    <source>
        <dbReference type="ARBA" id="ARBA00008428"/>
    </source>
</evidence>
<dbReference type="GO" id="GO:0003677">
    <property type="term" value="F:DNA binding"/>
    <property type="evidence" value="ECO:0007669"/>
    <property type="project" value="UniProtKB-UniRule"/>
</dbReference>
<evidence type="ECO:0000256" key="11">
    <source>
        <dbReference type="ARBA" id="ARBA00048954"/>
    </source>
</evidence>
<feature type="domain" description="SF4 helicase" evidence="14">
    <location>
        <begin position="183"/>
        <end position="450"/>
    </location>
</feature>
<dbReference type="InterPro" id="IPR003593">
    <property type="entry name" value="AAA+_ATPase"/>
</dbReference>
<keyword evidence="3 13" id="KW-0235">DNA replication</keyword>
<dbReference type="SUPFAM" id="SSF52540">
    <property type="entry name" value="P-loop containing nucleoside triphosphate hydrolases"/>
    <property type="match status" value="1"/>
</dbReference>
<dbReference type="SMART" id="SM00382">
    <property type="entry name" value="AAA"/>
    <property type="match status" value="1"/>
</dbReference>
<dbReference type="PROSITE" id="PS51199">
    <property type="entry name" value="SF4_HELICASE"/>
    <property type="match status" value="1"/>
</dbReference>
<dbReference type="InterPro" id="IPR007693">
    <property type="entry name" value="DNA_helicase_DnaB-like_N"/>
</dbReference>
<accession>A0A1M6HV76</accession>
<keyword evidence="16" id="KW-1185">Reference proteome</keyword>
<evidence type="ECO:0000313" key="16">
    <source>
        <dbReference type="Proteomes" id="UP000183994"/>
    </source>
</evidence>
<dbReference type="GO" id="GO:0042802">
    <property type="term" value="F:identical protein binding"/>
    <property type="evidence" value="ECO:0007669"/>
    <property type="project" value="UniProtKB-ARBA"/>
</dbReference>
<evidence type="ECO:0000256" key="4">
    <source>
        <dbReference type="ARBA" id="ARBA00022741"/>
    </source>
</evidence>
<evidence type="ECO:0000256" key="5">
    <source>
        <dbReference type="ARBA" id="ARBA00022801"/>
    </source>
</evidence>
<comment type="function">
    <text evidence="10 13">The main replicative DNA helicase, it participates in initiation and elongation during chromosome replication. Travels ahead of the DNA replisome, separating dsDNA into templates for DNA synthesis. A processive ATP-dependent 5'-3' DNA helicase it has DNA-dependent ATPase activity.</text>
</comment>
<dbReference type="GO" id="GO:0006269">
    <property type="term" value="P:DNA replication, synthesis of primer"/>
    <property type="evidence" value="ECO:0007669"/>
    <property type="project" value="UniProtKB-UniRule"/>
</dbReference>
<name>A0A1M6HV76_9BACT</name>
<dbReference type="NCBIfam" id="NF004384">
    <property type="entry name" value="PRK05748.1"/>
    <property type="match status" value="1"/>
</dbReference>
<organism evidence="15 16">
    <name type="scientific">Desulfatibacillum alkenivorans DSM 16219</name>
    <dbReference type="NCBI Taxonomy" id="1121393"/>
    <lineage>
        <taxon>Bacteria</taxon>
        <taxon>Pseudomonadati</taxon>
        <taxon>Thermodesulfobacteriota</taxon>
        <taxon>Desulfobacteria</taxon>
        <taxon>Desulfobacterales</taxon>
        <taxon>Desulfatibacillaceae</taxon>
        <taxon>Desulfatibacillum</taxon>
    </lineage>
</organism>
<dbReference type="CDD" id="cd00984">
    <property type="entry name" value="DnaB_C"/>
    <property type="match status" value="1"/>
</dbReference>
<evidence type="ECO:0000256" key="10">
    <source>
        <dbReference type="ARBA" id="ARBA00044932"/>
    </source>
</evidence>
<keyword evidence="4 13" id="KW-0547">Nucleotide-binding</keyword>
<evidence type="ECO:0000259" key="14">
    <source>
        <dbReference type="PROSITE" id="PS51199"/>
    </source>
</evidence>
<dbReference type="AlphaFoldDB" id="A0A1M6HV76"/>
<keyword evidence="5 13" id="KW-0378">Hydrolase</keyword>
<dbReference type="Proteomes" id="UP000183994">
    <property type="component" value="Unassembled WGS sequence"/>
</dbReference>
<dbReference type="PANTHER" id="PTHR30153">
    <property type="entry name" value="REPLICATIVE DNA HELICASE DNAB"/>
    <property type="match status" value="1"/>
</dbReference>
<evidence type="ECO:0000313" key="15">
    <source>
        <dbReference type="EMBL" id="SHJ26101.1"/>
    </source>
</evidence>
<dbReference type="PANTHER" id="PTHR30153:SF2">
    <property type="entry name" value="REPLICATIVE DNA HELICASE"/>
    <property type="match status" value="1"/>
</dbReference>
<dbReference type="FunFam" id="1.10.860.10:FF:000001">
    <property type="entry name" value="Replicative DNA helicase"/>
    <property type="match status" value="1"/>
</dbReference>
<dbReference type="Pfam" id="PF03796">
    <property type="entry name" value="DnaB_C"/>
    <property type="match status" value="1"/>
</dbReference>
<keyword evidence="8 13" id="KW-0238">DNA-binding</keyword>
<dbReference type="FunFam" id="3.40.50.300:FF:000076">
    <property type="entry name" value="Replicative DNA helicase"/>
    <property type="match status" value="1"/>
</dbReference>
<proteinExistence type="inferred from homology"/>
<reference evidence="16" key="1">
    <citation type="submission" date="2016-11" db="EMBL/GenBank/DDBJ databases">
        <authorList>
            <person name="Varghese N."/>
            <person name="Submissions S."/>
        </authorList>
    </citation>
    <scope>NUCLEOTIDE SEQUENCE [LARGE SCALE GENOMIC DNA]</scope>
    <source>
        <strain evidence="16">DSM 16219</strain>
    </source>
</reference>
<gene>
    <name evidence="15" type="ORF">SAMN02745216_01332</name>
</gene>
<dbReference type="EC" id="5.6.2.3" evidence="12 13"/>
<sequence>MAAKNKDQSLTKLPPHNIEAEESILSAILLDNQALLEVQEILSPGDFYRDAHAKIYSAMLKLFSQSEPVDLVTIANKLQEQKEMEAVGGAAFLSRLVNSVPMAANSVYYANIVRDKSLLRRLISSASDIATKAYEDKGNVREVVDFAESSIFAVAEEKGGTSMSQLGGLINSALESIAKRAENRALITGVDTGFSRLNTFTAGFQPSDLIILAARPGMGKTAFALNIARNAAVIGGAPTLVFSLEMSSDQLCRRLLCAEARVNSANLRSGFFAQDDHSKLVSAAHQLYEAPIFIDDSPVLTAMDVRAKARRLKKDKGLGFVVIDYVQLMKGPPEAERRDLEISEISRSLKALAKELDIPVLALSQLNRKVEERSDKRPQIADLRESGALEQDADMIMFIYREAAYSQEEGGSNSGEAEIKIAKQRSGPTGKFTLYFNADYTRFDNLSADTGAPAQNGQ</sequence>
<dbReference type="OrthoDB" id="9773982at2"/>
<evidence type="ECO:0000256" key="9">
    <source>
        <dbReference type="ARBA" id="ARBA00023235"/>
    </source>
</evidence>
<dbReference type="GO" id="GO:0016887">
    <property type="term" value="F:ATP hydrolysis activity"/>
    <property type="evidence" value="ECO:0007669"/>
    <property type="project" value="RHEA"/>
</dbReference>
<comment type="catalytic activity">
    <reaction evidence="11 13">
        <text>ATP + H2O = ADP + phosphate + H(+)</text>
        <dbReference type="Rhea" id="RHEA:13065"/>
        <dbReference type="ChEBI" id="CHEBI:15377"/>
        <dbReference type="ChEBI" id="CHEBI:15378"/>
        <dbReference type="ChEBI" id="CHEBI:30616"/>
        <dbReference type="ChEBI" id="CHEBI:43474"/>
        <dbReference type="ChEBI" id="CHEBI:456216"/>
        <dbReference type="EC" id="5.6.2.3"/>
    </reaction>
</comment>
<dbReference type="InterPro" id="IPR007692">
    <property type="entry name" value="DNA_helicase_DnaB"/>
</dbReference>
<dbReference type="STRING" id="1121393.SAMN02745216_01332"/>
<dbReference type="InterPro" id="IPR027417">
    <property type="entry name" value="P-loop_NTPase"/>
</dbReference>
<dbReference type="EMBL" id="FQZU01000005">
    <property type="protein sequence ID" value="SHJ26101.1"/>
    <property type="molecule type" value="Genomic_DNA"/>
</dbReference>
<dbReference type="NCBIfam" id="TIGR00665">
    <property type="entry name" value="DnaB"/>
    <property type="match status" value="1"/>
</dbReference>
<keyword evidence="9" id="KW-0413">Isomerase</keyword>
<keyword evidence="2 13" id="KW-0639">Primosome</keyword>
<dbReference type="Gene3D" id="1.10.860.10">
    <property type="entry name" value="DNAb Helicase, Chain A"/>
    <property type="match status" value="1"/>
</dbReference>